<dbReference type="PROSITE" id="PS50144">
    <property type="entry name" value="MATH"/>
    <property type="match status" value="3"/>
</dbReference>
<dbReference type="InterPro" id="IPR056423">
    <property type="entry name" value="BACK_BPM_SPOP"/>
</dbReference>
<dbReference type="SMART" id="SM00061">
    <property type="entry name" value="MATH"/>
    <property type="match status" value="2"/>
</dbReference>
<dbReference type="SUPFAM" id="SSF54695">
    <property type="entry name" value="POZ domain"/>
    <property type="match status" value="4"/>
</dbReference>
<dbReference type="InterPro" id="IPR008974">
    <property type="entry name" value="TRAF-like"/>
</dbReference>
<evidence type="ECO:0000256" key="1">
    <source>
        <dbReference type="ARBA" id="ARBA00004906"/>
    </source>
</evidence>
<dbReference type="Pfam" id="PF22486">
    <property type="entry name" value="MATH_2"/>
    <property type="match status" value="3"/>
</dbReference>
<feature type="region of interest" description="Disordered" evidence="3">
    <location>
        <begin position="359"/>
        <end position="395"/>
    </location>
</feature>
<dbReference type="HOGENOM" id="CLU_004253_5_0_1"/>
<dbReference type="InterPro" id="IPR000210">
    <property type="entry name" value="BTB/POZ_dom"/>
</dbReference>
<feature type="region of interest" description="Disordered" evidence="3">
    <location>
        <begin position="1"/>
        <end position="24"/>
    </location>
</feature>
<dbReference type="InterPro" id="IPR045005">
    <property type="entry name" value="BPM1-6"/>
</dbReference>
<dbReference type="SMART" id="SM00225">
    <property type="entry name" value="BTB"/>
    <property type="match status" value="4"/>
</dbReference>
<feature type="domain" description="BTB" evidence="4">
    <location>
        <begin position="1190"/>
        <end position="1258"/>
    </location>
</feature>
<keyword evidence="7" id="KW-1185">Reference proteome</keyword>
<comment type="similarity">
    <text evidence="2">Belongs to the Tdpoz family.</text>
</comment>
<dbReference type="GO" id="GO:0016567">
    <property type="term" value="P:protein ubiquitination"/>
    <property type="evidence" value="ECO:0007669"/>
    <property type="project" value="InterPro"/>
</dbReference>
<dbReference type="InterPro" id="IPR002083">
    <property type="entry name" value="MATH/TRAF_dom"/>
</dbReference>
<dbReference type="PANTHER" id="PTHR26379:SF429">
    <property type="entry name" value="OS10G0428900 PROTEIN"/>
    <property type="match status" value="1"/>
</dbReference>
<evidence type="ECO:0000256" key="3">
    <source>
        <dbReference type="SAM" id="MobiDB-lite"/>
    </source>
</evidence>
<dbReference type="OMA" id="VAGHRWF"/>
<sequence length="1352" mass="148267">MSSSSSTSSTGNNNGGIPSRSSSSSSAIVVSKVSGCHFLNIDGYSHTKEMLSHGHCSRSCTFRVGTHSWYLEYYPNGRSFLHNASDHMAICLVQDDDGDAGDGGAYEQMTARFHLLDHHAGKPVPGHTRGVTSPLLSGKIWECSNLVTRKELEEHVLDGDCLAVRCDITIVTVPRRAAPAPAVVVDVPAAAPDLQSQMGALLLSKEGADVTLQVGGGETTTFAARLSVFRSELFSATATSKAGSGGRVHVVDDGIDARAFEALLRFIYTDAPPELDEEDDDFSSMAWLLVAADRYKVERLKMICENELCKRIDGNNFEATLALAEQHHCSCPWFNLSFSAFVSEGADIPKFRKFRKFRDKGHVDSGHPRSDAAPMTSGKAGSNADAAPMTSGKAGSNAGARMELGIHYSGGEVADDSFTIRCDIVVVREIRTEETTEILPVESFVPVPPSDMDQQFGDLLETEKGADVVFEVGGQTFAAHWCVLAARSPVFRAALYGSMKEGDTAGVVHIEDMEAQVFKLLLRFVYTDSLPEMETEEDVICQHLLVTADRYDLHRLKLICENRLCKYIGVSTVSNILALADQHHCDGLKKACFSFLGSPANLSAVVASDGFKHLSRSCPSLMEELFPAMPPAARHLSPPRSDSTSTIVAGTAAGSHLLKIDGYSLTKGTPNGSFLISSQFTVGGHCWRIRYYPNGFSASSADFISLFLVLDEKVKVQAKSDFQISYTGQVDEPPWLATMKADTFDGAGFRSFGYEKFVRRCDFEKLIRDDSFTIRCDIVVINEIRAEESTEITTTTAIVTVPPSDLNQQLGDLLESEKGADVVFEVGGQTFAAHRCVLAARSPVFKAELYGLMKEGDTAGVVHIEDIEPRVFKVLLRFMYTDSLPEMEEKDVMCQHLLVAADRYNLERLKLICEEKLCRHISVGTVWNILPLADQHHCDGLKKACFDFLGSLANLSAVVASDGFKHLCRSCPSLMEELVVTLALPGIAEAKPASLPFRTMSLAACRGDPPSRSAIVADTATGYHLLSIHGYSRTKGTPTGSPLKSSRFTVAGHRWRIHYYPNADRADSADHISMYLFLDEKSNARSVKALFQIRFADQVKAQPSLALHAVRTFGDSSWSWGYAKFVRREVLEKSKDLRDDSFTIRCDIVVVREFVAEEATEILPAESFVSVPPSEMNRHFGDLLETEKGADVVFEVAGERFAAHRCVLAARSPVFRAELYGLMKEGDTAGVVRIEDMEAQVFKMLLRFVYTDSLPEMEAEEHIMCQHLIVAADRYDLQRLKLICEKKLCKYIGVSTVSNILALADQHHCDGLKKACFSFLGSPANLSAFVADDGLDHLSRSCPSLMKELACS</sequence>
<dbReference type="CDD" id="cd18280">
    <property type="entry name" value="BTB_POZ_BPM_plant"/>
    <property type="match status" value="3"/>
</dbReference>
<evidence type="ECO:0000259" key="5">
    <source>
        <dbReference type="PROSITE" id="PS50144"/>
    </source>
</evidence>
<feature type="domain" description="MATH" evidence="5">
    <location>
        <begin position="34"/>
        <end position="168"/>
    </location>
</feature>
<dbReference type="Gene3D" id="2.60.210.10">
    <property type="entry name" value="Apoptosis, Tumor Necrosis Factor Receptor Associated Protein 2, Chain A"/>
    <property type="match status" value="3"/>
</dbReference>
<dbReference type="Gene3D" id="1.25.40.420">
    <property type="match status" value="3"/>
</dbReference>
<feature type="domain" description="BTB" evidence="4">
    <location>
        <begin position="820"/>
        <end position="888"/>
    </location>
</feature>
<dbReference type="EnsemblPlants" id="ONIVA10G09960.1">
    <property type="protein sequence ID" value="ONIVA10G09960.1"/>
    <property type="gene ID" value="ONIVA10G09960"/>
</dbReference>
<evidence type="ECO:0000256" key="2">
    <source>
        <dbReference type="ARBA" id="ARBA00010846"/>
    </source>
</evidence>
<feature type="domain" description="MATH" evidence="5">
    <location>
        <begin position="1021"/>
        <end position="1148"/>
    </location>
</feature>
<dbReference type="CDD" id="cd00121">
    <property type="entry name" value="MATH"/>
    <property type="match status" value="3"/>
</dbReference>
<dbReference type="Pfam" id="PF00651">
    <property type="entry name" value="BTB"/>
    <property type="match status" value="4"/>
</dbReference>
<comment type="pathway">
    <text evidence="1">Protein modification; protein ubiquitination.</text>
</comment>
<organism evidence="6">
    <name type="scientific">Oryza nivara</name>
    <name type="common">Indian wild rice</name>
    <name type="synonym">Oryza sativa f. spontanea</name>
    <dbReference type="NCBI Taxonomy" id="4536"/>
    <lineage>
        <taxon>Eukaryota</taxon>
        <taxon>Viridiplantae</taxon>
        <taxon>Streptophyta</taxon>
        <taxon>Embryophyta</taxon>
        <taxon>Tracheophyta</taxon>
        <taxon>Spermatophyta</taxon>
        <taxon>Magnoliopsida</taxon>
        <taxon>Liliopsida</taxon>
        <taxon>Poales</taxon>
        <taxon>Poaceae</taxon>
        <taxon>BOP clade</taxon>
        <taxon>Oryzoideae</taxon>
        <taxon>Oryzeae</taxon>
        <taxon>Oryzinae</taxon>
        <taxon>Oryza</taxon>
    </lineage>
</organism>
<dbReference type="STRING" id="4536.A0A0E0ISC3"/>
<dbReference type="Gramene" id="ONIVA10G09960.1">
    <property type="protein sequence ID" value="ONIVA10G09960.1"/>
    <property type="gene ID" value="ONIVA10G09960"/>
</dbReference>
<dbReference type="FunFam" id="3.30.710.10:FF:000159">
    <property type="entry name" value="Speckle-type POZ protein B"/>
    <property type="match status" value="1"/>
</dbReference>
<dbReference type="eggNOG" id="KOG1987">
    <property type="taxonomic scope" value="Eukaryota"/>
</dbReference>
<name>A0A0E0ISC3_ORYNI</name>
<evidence type="ECO:0000313" key="7">
    <source>
        <dbReference type="Proteomes" id="UP000006591"/>
    </source>
</evidence>
<feature type="domain" description="BTB" evidence="4">
    <location>
        <begin position="466"/>
        <end position="534"/>
    </location>
</feature>
<accession>A0A0E0ISC3</accession>
<evidence type="ECO:0000259" key="4">
    <source>
        <dbReference type="PROSITE" id="PS50097"/>
    </source>
</evidence>
<dbReference type="PROSITE" id="PS50097">
    <property type="entry name" value="BTB"/>
    <property type="match status" value="4"/>
</dbReference>
<proteinExistence type="inferred from homology"/>
<evidence type="ECO:0000313" key="6">
    <source>
        <dbReference type="EnsemblPlants" id="ONIVA10G09960.1"/>
    </source>
</evidence>
<dbReference type="SUPFAM" id="SSF49599">
    <property type="entry name" value="TRAF domain-like"/>
    <property type="match status" value="3"/>
</dbReference>
<dbReference type="InterPro" id="IPR011333">
    <property type="entry name" value="SKP1/BTB/POZ_sf"/>
</dbReference>
<dbReference type="PANTHER" id="PTHR26379">
    <property type="entry name" value="BTB/POZ AND MATH DOMAIN-CONTAINING PROTEIN 1"/>
    <property type="match status" value="1"/>
</dbReference>
<dbReference type="Pfam" id="PF24570">
    <property type="entry name" value="BACK_BPM_SPOP"/>
    <property type="match status" value="3"/>
</dbReference>
<protein>
    <submittedName>
        <fullName evidence="6">Uncharacterized protein</fullName>
    </submittedName>
</protein>
<feature type="domain" description="MATH" evidence="5">
    <location>
        <begin position="653"/>
        <end position="778"/>
    </location>
</feature>
<feature type="compositionally biased region" description="Basic and acidic residues" evidence="3">
    <location>
        <begin position="360"/>
        <end position="370"/>
    </location>
</feature>
<reference evidence="6" key="2">
    <citation type="submission" date="2018-04" db="EMBL/GenBank/DDBJ databases">
        <title>OnivRS2 (Oryza nivara Reference Sequence Version 2).</title>
        <authorList>
            <person name="Zhang J."/>
            <person name="Kudrna D."/>
            <person name="Lee S."/>
            <person name="Talag J."/>
            <person name="Rajasekar S."/>
            <person name="Welchert J."/>
            <person name="Hsing Y.-I."/>
            <person name="Wing R.A."/>
        </authorList>
    </citation>
    <scope>NUCLEOTIDE SEQUENCE [LARGE SCALE GENOMIC DNA]</scope>
</reference>
<dbReference type="Proteomes" id="UP000006591">
    <property type="component" value="Chromosome 10"/>
</dbReference>
<dbReference type="Gene3D" id="3.30.710.10">
    <property type="entry name" value="Potassium Channel Kv1.1, Chain A"/>
    <property type="match status" value="4"/>
</dbReference>
<feature type="domain" description="BTB" evidence="4">
    <location>
        <begin position="208"/>
        <end position="270"/>
    </location>
</feature>
<reference evidence="6" key="1">
    <citation type="submission" date="2015-04" db="UniProtKB">
        <authorList>
            <consortium name="EnsemblPlants"/>
        </authorList>
    </citation>
    <scope>IDENTIFICATION</scope>
    <source>
        <strain evidence="6">SL10</strain>
    </source>
</reference>